<comment type="caution">
    <text evidence="1">The sequence shown here is derived from an EMBL/GenBank/DDBJ whole genome shotgun (WGS) entry which is preliminary data.</text>
</comment>
<reference evidence="1 2" key="1">
    <citation type="submission" date="2018-11" db="EMBL/GenBank/DDBJ databases">
        <title>Genome sequence of Apiotrichum porosum DSM 27194.</title>
        <authorList>
            <person name="Aliyu H."/>
            <person name="Gorte O."/>
            <person name="Ochsenreither K."/>
        </authorList>
    </citation>
    <scope>NUCLEOTIDE SEQUENCE [LARGE SCALE GENOMIC DNA]</scope>
    <source>
        <strain evidence="1 2">DSM 27194</strain>
    </source>
</reference>
<dbReference type="EMBL" id="RSCE01000008">
    <property type="protein sequence ID" value="RSH80350.1"/>
    <property type="molecule type" value="Genomic_DNA"/>
</dbReference>
<sequence>MAAAIDAGVCSGADGTVDAGMAAKPDDDASLGSSGSSGGAAVIAEKVLCYKEPMV</sequence>
<gene>
    <name evidence="1" type="ORF">EHS24_008926</name>
</gene>
<protein>
    <submittedName>
        <fullName evidence="1">Uncharacterized protein</fullName>
    </submittedName>
</protein>
<dbReference type="RefSeq" id="XP_028475297.1">
    <property type="nucleotide sequence ID" value="XM_028624225.1"/>
</dbReference>
<evidence type="ECO:0000313" key="1">
    <source>
        <dbReference type="EMBL" id="RSH80350.1"/>
    </source>
</evidence>
<evidence type="ECO:0000313" key="2">
    <source>
        <dbReference type="Proteomes" id="UP000279236"/>
    </source>
</evidence>
<dbReference type="Proteomes" id="UP000279236">
    <property type="component" value="Unassembled WGS sequence"/>
</dbReference>
<name>A0A427XND1_9TREE</name>
<accession>A0A427XND1</accession>
<dbReference type="AlphaFoldDB" id="A0A427XND1"/>
<dbReference type="GeneID" id="39593469"/>
<proteinExistence type="predicted"/>
<organism evidence="1 2">
    <name type="scientific">Apiotrichum porosum</name>
    <dbReference type="NCBI Taxonomy" id="105984"/>
    <lineage>
        <taxon>Eukaryota</taxon>
        <taxon>Fungi</taxon>
        <taxon>Dikarya</taxon>
        <taxon>Basidiomycota</taxon>
        <taxon>Agaricomycotina</taxon>
        <taxon>Tremellomycetes</taxon>
        <taxon>Trichosporonales</taxon>
        <taxon>Trichosporonaceae</taxon>
        <taxon>Apiotrichum</taxon>
    </lineage>
</organism>
<keyword evidence="2" id="KW-1185">Reference proteome</keyword>